<sequence length="185" mass="21077">MLFFLSVSLLFFCGYVHGRPENLVGLALSTDNGANFFRQLSPENREELAEVGKIFQDLIKAGVGVTLHDFVNLAKHHSPELYRRLAAYEKKVEDEESALPEEAKRFIAARRSEVKGWFPEGVFDKEAFLRSIKLISTDIAAMTEPEKEALFNHYPHLLALLNNPHYKKFLSDPSENEDELLAILQ</sequence>
<dbReference type="WBParaSite" id="L893_g6670.t1">
    <property type="protein sequence ID" value="L893_g6670.t1"/>
    <property type="gene ID" value="L893_g6670"/>
</dbReference>
<accession>A0A1I8AKB9</accession>
<dbReference type="Proteomes" id="UP000095287">
    <property type="component" value="Unplaced"/>
</dbReference>
<feature type="chain" id="PRO_5009314808" evidence="1">
    <location>
        <begin position="19"/>
        <end position="185"/>
    </location>
</feature>
<evidence type="ECO:0000313" key="3">
    <source>
        <dbReference type="WBParaSite" id="L893_g6670.t1"/>
    </source>
</evidence>
<name>A0A1I8AKB9_9BILA</name>
<dbReference type="Gene3D" id="1.20.120.1100">
    <property type="match status" value="1"/>
</dbReference>
<proteinExistence type="predicted"/>
<reference evidence="3" key="1">
    <citation type="submission" date="2016-11" db="UniProtKB">
        <authorList>
            <consortium name="WormBaseParasite"/>
        </authorList>
    </citation>
    <scope>IDENTIFICATION</scope>
</reference>
<organism evidence="2 3">
    <name type="scientific">Steinernema glaseri</name>
    <dbReference type="NCBI Taxonomy" id="37863"/>
    <lineage>
        <taxon>Eukaryota</taxon>
        <taxon>Metazoa</taxon>
        <taxon>Ecdysozoa</taxon>
        <taxon>Nematoda</taxon>
        <taxon>Chromadorea</taxon>
        <taxon>Rhabditida</taxon>
        <taxon>Tylenchina</taxon>
        <taxon>Panagrolaimomorpha</taxon>
        <taxon>Strongyloidoidea</taxon>
        <taxon>Steinernematidae</taxon>
        <taxon>Steinernema</taxon>
    </lineage>
</organism>
<keyword evidence="2" id="KW-1185">Reference proteome</keyword>
<evidence type="ECO:0000256" key="1">
    <source>
        <dbReference type="SAM" id="SignalP"/>
    </source>
</evidence>
<dbReference type="AlphaFoldDB" id="A0A1I8AKB9"/>
<feature type="signal peptide" evidence="1">
    <location>
        <begin position="1"/>
        <end position="18"/>
    </location>
</feature>
<protein>
    <submittedName>
        <fullName evidence="3">DUF148 domain-containing protein</fullName>
    </submittedName>
</protein>
<evidence type="ECO:0000313" key="2">
    <source>
        <dbReference type="Proteomes" id="UP000095287"/>
    </source>
</evidence>
<keyword evidence="1" id="KW-0732">Signal</keyword>